<evidence type="ECO:0000256" key="4">
    <source>
        <dbReference type="ARBA" id="ARBA00022692"/>
    </source>
</evidence>
<dbReference type="InterPro" id="IPR037066">
    <property type="entry name" value="Plug_dom_sf"/>
</dbReference>
<feature type="domain" description="TonB-dependent receptor plug" evidence="14">
    <location>
        <begin position="54"/>
        <end position="151"/>
    </location>
</feature>
<evidence type="ECO:0000256" key="8">
    <source>
        <dbReference type="ARBA" id="ARBA00023170"/>
    </source>
</evidence>
<dbReference type="GO" id="GO:0009279">
    <property type="term" value="C:cell outer membrane"/>
    <property type="evidence" value="ECO:0007669"/>
    <property type="project" value="UniProtKB-SubCell"/>
</dbReference>
<evidence type="ECO:0000259" key="14">
    <source>
        <dbReference type="Pfam" id="PF07715"/>
    </source>
</evidence>
<evidence type="ECO:0008006" key="17">
    <source>
        <dbReference type="Google" id="ProtNLM"/>
    </source>
</evidence>
<dbReference type="Pfam" id="PF00593">
    <property type="entry name" value="TonB_dep_Rec_b-barrel"/>
    <property type="match status" value="1"/>
</dbReference>
<evidence type="ECO:0000256" key="1">
    <source>
        <dbReference type="ARBA" id="ARBA00004571"/>
    </source>
</evidence>
<dbReference type="GO" id="GO:0044718">
    <property type="term" value="P:siderophore transmembrane transport"/>
    <property type="evidence" value="ECO:0007669"/>
    <property type="project" value="TreeGrafter"/>
</dbReference>
<dbReference type="Gene3D" id="2.40.170.20">
    <property type="entry name" value="TonB-dependent receptor, beta-barrel domain"/>
    <property type="match status" value="1"/>
</dbReference>
<sequence>MRPSCRQFIGLSFLASMNLSTSYAAETVLKETIVKAEPLSSDTQEDRSPIMVKATNEAFREKQYTFAVEALQMSPSLSVVPSAFNRGLPRTEIRGSNTYNTIVLIDNVRENDPGVDGAFNITDLTPQDLQKMTVLPGPRALFYDHQAAGGIILFETRRGKDKPKLSYDLEGGQYRTQKAGLNIEGAQTSLDYYLGGSFLRTGTGVQKNRLHGNRVADHFQNGNGTLRTVFKPASHFETDVTVRAGESRVLLNRRAQPFYTVSDNFSETDRYFFKVENRFETNDKKSRHRLLLANNGTRRTTMFDASPYLTHGENQQIKYYFDWDISKFHTLTLGVEHLREIANLQNVGTKTDHLTTLVSQYNRHLSERLKLIIGSRFIKHREFATKMTPWIGLDYDLCDSTTIFTSYGLGYRFPLIMDLYQSHPNKIGNPTLRPENTRSFEFGARQSFLDETIIGSLTYFHLISTDLISTRQLPNQTFQKINKGRRRSQGLETSLTYKISLKWDLQVAYTFMDATESARDQRALYLPTHTVSGGLNFKPQENLKTFLSAYYKSSQGDLNFAVFPAQPVSLPPSLTIRAGANYIIDDSFEIYGRVENVLNDKSESFYGYGSRDIGAFAGMRITWQ</sequence>
<keyword evidence="3 10" id="KW-1134">Transmembrane beta strand</keyword>
<keyword evidence="5 12" id="KW-0732">Signal</keyword>
<evidence type="ECO:0000256" key="3">
    <source>
        <dbReference type="ARBA" id="ARBA00022452"/>
    </source>
</evidence>
<organism evidence="15 16">
    <name type="scientific">Candidatus Nucleicultrix amoebiphila FS5</name>
    <dbReference type="NCBI Taxonomy" id="1414854"/>
    <lineage>
        <taxon>Bacteria</taxon>
        <taxon>Pseudomonadati</taxon>
        <taxon>Pseudomonadota</taxon>
        <taxon>Alphaproteobacteria</taxon>
        <taxon>Holosporales</taxon>
        <taxon>Candidatus Nucleicultricaceae</taxon>
        <taxon>Candidatus Nucleicultrix</taxon>
    </lineage>
</organism>
<name>A0A1W6N2T6_9PROT</name>
<dbReference type="Gene3D" id="2.170.130.10">
    <property type="entry name" value="TonB-dependent receptor, plug domain"/>
    <property type="match status" value="1"/>
</dbReference>
<comment type="similarity">
    <text evidence="10 11">Belongs to the TonB-dependent receptor family.</text>
</comment>
<keyword evidence="8" id="KW-0675">Receptor</keyword>
<evidence type="ECO:0000313" key="16">
    <source>
        <dbReference type="Proteomes" id="UP000237351"/>
    </source>
</evidence>
<dbReference type="PANTHER" id="PTHR30069:SF29">
    <property type="entry name" value="HEMOGLOBIN AND HEMOGLOBIN-HAPTOGLOBIN-BINDING PROTEIN 1-RELATED"/>
    <property type="match status" value="1"/>
</dbReference>
<evidence type="ECO:0000256" key="11">
    <source>
        <dbReference type="RuleBase" id="RU003357"/>
    </source>
</evidence>
<dbReference type="InterPro" id="IPR039426">
    <property type="entry name" value="TonB-dep_rcpt-like"/>
</dbReference>
<dbReference type="KEGG" id="naf:GQ61_00600"/>
<dbReference type="SUPFAM" id="SSF56935">
    <property type="entry name" value="Porins"/>
    <property type="match status" value="1"/>
</dbReference>
<keyword evidence="7 10" id="KW-0472">Membrane</keyword>
<evidence type="ECO:0000256" key="9">
    <source>
        <dbReference type="ARBA" id="ARBA00023237"/>
    </source>
</evidence>
<keyword evidence="16" id="KW-1185">Reference proteome</keyword>
<accession>A0A1W6N2T6</accession>
<evidence type="ECO:0000256" key="5">
    <source>
        <dbReference type="ARBA" id="ARBA00022729"/>
    </source>
</evidence>
<evidence type="ECO:0000256" key="7">
    <source>
        <dbReference type="ARBA" id="ARBA00023136"/>
    </source>
</evidence>
<feature type="domain" description="TonB-dependent receptor-like beta-barrel" evidence="13">
    <location>
        <begin position="220"/>
        <end position="597"/>
    </location>
</feature>
<keyword evidence="2 10" id="KW-0813">Transport</keyword>
<dbReference type="STRING" id="1414854.GQ61_00600"/>
<dbReference type="AlphaFoldDB" id="A0A1W6N2T6"/>
<comment type="subcellular location">
    <subcellularLocation>
        <location evidence="1 10">Cell outer membrane</location>
        <topology evidence="1 10">Multi-pass membrane protein</topology>
    </subcellularLocation>
</comment>
<dbReference type="OrthoDB" id="9760333at2"/>
<dbReference type="InterPro" id="IPR036942">
    <property type="entry name" value="Beta-barrel_TonB_sf"/>
</dbReference>
<dbReference type="RefSeq" id="WP_085783444.1">
    <property type="nucleotide sequence ID" value="NZ_CP008743.1"/>
</dbReference>
<evidence type="ECO:0000256" key="6">
    <source>
        <dbReference type="ARBA" id="ARBA00023077"/>
    </source>
</evidence>
<evidence type="ECO:0000256" key="10">
    <source>
        <dbReference type="PROSITE-ProRule" id="PRU01360"/>
    </source>
</evidence>
<dbReference type="EMBL" id="CP008743">
    <property type="protein sequence ID" value="ARN84091.1"/>
    <property type="molecule type" value="Genomic_DNA"/>
</dbReference>
<proteinExistence type="inferred from homology"/>
<dbReference type="PANTHER" id="PTHR30069">
    <property type="entry name" value="TONB-DEPENDENT OUTER MEMBRANE RECEPTOR"/>
    <property type="match status" value="1"/>
</dbReference>
<evidence type="ECO:0000313" key="15">
    <source>
        <dbReference type="EMBL" id="ARN84091.1"/>
    </source>
</evidence>
<feature type="chain" id="PRO_5013297908" description="TonB-dependent receptor plug domain-containing protein" evidence="12">
    <location>
        <begin position="25"/>
        <end position="624"/>
    </location>
</feature>
<keyword evidence="9 10" id="KW-0998">Cell outer membrane</keyword>
<gene>
    <name evidence="15" type="ORF">GQ61_00600</name>
</gene>
<feature type="signal peptide" evidence="12">
    <location>
        <begin position="1"/>
        <end position="24"/>
    </location>
</feature>
<keyword evidence="6 11" id="KW-0798">TonB box</keyword>
<evidence type="ECO:0000256" key="12">
    <source>
        <dbReference type="SAM" id="SignalP"/>
    </source>
</evidence>
<dbReference type="GO" id="GO:0015344">
    <property type="term" value="F:siderophore uptake transmembrane transporter activity"/>
    <property type="evidence" value="ECO:0007669"/>
    <property type="project" value="TreeGrafter"/>
</dbReference>
<evidence type="ECO:0000259" key="13">
    <source>
        <dbReference type="Pfam" id="PF00593"/>
    </source>
</evidence>
<dbReference type="Pfam" id="PF07715">
    <property type="entry name" value="Plug"/>
    <property type="match status" value="1"/>
</dbReference>
<dbReference type="InterPro" id="IPR012910">
    <property type="entry name" value="Plug_dom"/>
</dbReference>
<dbReference type="Proteomes" id="UP000237351">
    <property type="component" value="Chromosome"/>
</dbReference>
<dbReference type="PROSITE" id="PS52016">
    <property type="entry name" value="TONB_DEPENDENT_REC_3"/>
    <property type="match status" value="1"/>
</dbReference>
<dbReference type="InterPro" id="IPR000531">
    <property type="entry name" value="Beta-barrel_TonB"/>
</dbReference>
<reference evidence="15 16" key="1">
    <citation type="submission" date="2014-06" db="EMBL/GenBank/DDBJ databases">
        <title>The genome of the endonuclear symbiont Nucleicultrix amoebiphila.</title>
        <authorList>
            <person name="Schulz F."/>
            <person name="Horn M."/>
        </authorList>
    </citation>
    <scope>NUCLEOTIDE SEQUENCE [LARGE SCALE GENOMIC DNA]</scope>
    <source>
        <strain evidence="15 16">FS5</strain>
    </source>
</reference>
<keyword evidence="4 10" id="KW-0812">Transmembrane</keyword>
<protein>
    <recommendedName>
        <fullName evidence="17">TonB-dependent receptor plug domain-containing protein</fullName>
    </recommendedName>
</protein>
<evidence type="ECO:0000256" key="2">
    <source>
        <dbReference type="ARBA" id="ARBA00022448"/>
    </source>
</evidence>